<evidence type="ECO:0000313" key="1">
    <source>
        <dbReference type="EMBL" id="PNR55969.1"/>
    </source>
</evidence>
<accession>A0A2K1KQC3</accession>
<dbReference type="EMBL" id="ABEU02000004">
    <property type="protein sequence ID" value="PNR55969.1"/>
    <property type="molecule type" value="Genomic_DNA"/>
</dbReference>
<protein>
    <submittedName>
        <fullName evidence="1 2">Uncharacterized protein</fullName>
    </submittedName>
</protein>
<dbReference type="Gramene" id="Pp3c4_28270V3.1">
    <property type="protein sequence ID" value="Pp3c4_28270V3.1"/>
    <property type="gene ID" value="Pp3c4_28270"/>
</dbReference>
<name>A0A2K1KQC3_PHYPA</name>
<dbReference type="AlphaFoldDB" id="A0A2K1KQC3"/>
<evidence type="ECO:0000313" key="2">
    <source>
        <dbReference type="EnsemblPlants" id="Pp3c4_28270V3.1"/>
    </source>
</evidence>
<dbReference type="EnsemblPlants" id="Pp3c4_28270V3.1">
    <property type="protein sequence ID" value="Pp3c4_28270V3.1"/>
    <property type="gene ID" value="Pp3c4_28270"/>
</dbReference>
<proteinExistence type="predicted"/>
<reference evidence="2" key="3">
    <citation type="submission" date="2020-12" db="UniProtKB">
        <authorList>
            <consortium name="EnsemblPlants"/>
        </authorList>
    </citation>
    <scope>IDENTIFICATION</scope>
</reference>
<gene>
    <name evidence="2" type="primary">LOC112280919</name>
    <name evidence="1" type="ORF">PHYPA_006866</name>
</gene>
<evidence type="ECO:0000313" key="3">
    <source>
        <dbReference type="Proteomes" id="UP000006727"/>
    </source>
</evidence>
<reference evidence="1 3" key="2">
    <citation type="journal article" date="2018" name="Plant J.">
        <title>The Physcomitrella patens chromosome-scale assembly reveals moss genome structure and evolution.</title>
        <authorList>
            <person name="Lang D."/>
            <person name="Ullrich K.K."/>
            <person name="Murat F."/>
            <person name="Fuchs J."/>
            <person name="Jenkins J."/>
            <person name="Haas F.B."/>
            <person name="Piednoel M."/>
            <person name="Gundlach H."/>
            <person name="Van Bel M."/>
            <person name="Meyberg R."/>
            <person name="Vives C."/>
            <person name="Morata J."/>
            <person name="Symeonidi A."/>
            <person name="Hiss M."/>
            <person name="Muchero W."/>
            <person name="Kamisugi Y."/>
            <person name="Saleh O."/>
            <person name="Blanc G."/>
            <person name="Decker E.L."/>
            <person name="van Gessel N."/>
            <person name="Grimwood J."/>
            <person name="Hayes R.D."/>
            <person name="Graham S.W."/>
            <person name="Gunter L.E."/>
            <person name="McDaniel S.F."/>
            <person name="Hoernstein S.N.W."/>
            <person name="Larsson A."/>
            <person name="Li F.W."/>
            <person name="Perroud P.F."/>
            <person name="Phillips J."/>
            <person name="Ranjan P."/>
            <person name="Rokshar D.S."/>
            <person name="Rothfels C.J."/>
            <person name="Schneider L."/>
            <person name="Shu S."/>
            <person name="Stevenson D.W."/>
            <person name="Thummler F."/>
            <person name="Tillich M."/>
            <person name="Villarreal Aguilar J.C."/>
            <person name="Widiez T."/>
            <person name="Wong G.K."/>
            <person name="Wymore A."/>
            <person name="Zhang Y."/>
            <person name="Zimmer A.D."/>
            <person name="Quatrano R.S."/>
            <person name="Mayer K.F.X."/>
            <person name="Goodstein D."/>
            <person name="Casacuberta J.M."/>
            <person name="Vandepoele K."/>
            <person name="Reski R."/>
            <person name="Cuming A.C."/>
            <person name="Tuskan G.A."/>
            <person name="Maumus F."/>
            <person name="Salse J."/>
            <person name="Schmutz J."/>
            <person name="Rensing S.A."/>
        </authorList>
    </citation>
    <scope>NUCLEOTIDE SEQUENCE [LARGE SCALE GENOMIC DNA]</scope>
    <source>
        <strain evidence="2 3">cv. Gransden 2004</strain>
    </source>
</reference>
<dbReference type="Proteomes" id="UP000006727">
    <property type="component" value="Chromosome 4"/>
</dbReference>
<reference evidence="1 3" key="1">
    <citation type="journal article" date="2008" name="Science">
        <title>The Physcomitrella genome reveals evolutionary insights into the conquest of land by plants.</title>
        <authorList>
            <person name="Rensing S."/>
            <person name="Lang D."/>
            <person name="Zimmer A."/>
            <person name="Terry A."/>
            <person name="Salamov A."/>
            <person name="Shapiro H."/>
            <person name="Nishiyama T."/>
            <person name="Perroud P.-F."/>
            <person name="Lindquist E."/>
            <person name="Kamisugi Y."/>
            <person name="Tanahashi T."/>
            <person name="Sakakibara K."/>
            <person name="Fujita T."/>
            <person name="Oishi K."/>
            <person name="Shin-I T."/>
            <person name="Kuroki Y."/>
            <person name="Toyoda A."/>
            <person name="Suzuki Y."/>
            <person name="Hashimoto A."/>
            <person name="Yamaguchi K."/>
            <person name="Sugano A."/>
            <person name="Kohara Y."/>
            <person name="Fujiyama A."/>
            <person name="Anterola A."/>
            <person name="Aoki S."/>
            <person name="Ashton N."/>
            <person name="Barbazuk W.B."/>
            <person name="Barker E."/>
            <person name="Bennetzen J."/>
            <person name="Bezanilla M."/>
            <person name="Blankenship R."/>
            <person name="Cho S.H."/>
            <person name="Dutcher S."/>
            <person name="Estelle M."/>
            <person name="Fawcett J.A."/>
            <person name="Gundlach H."/>
            <person name="Hanada K."/>
            <person name="Heyl A."/>
            <person name="Hicks K.A."/>
            <person name="Hugh J."/>
            <person name="Lohr M."/>
            <person name="Mayer K."/>
            <person name="Melkozernov A."/>
            <person name="Murata T."/>
            <person name="Nelson D."/>
            <person name="Pils B."/>
            <person name="Prigge M."/>
            <person name="Reiss B."/>
            <person name="Renner T."/>
            <person name="Rombauts S."/>
            <person name="Rushton P."/>
            <person name="Sanderfoot A."/>
            <person name="Schween G."/>
            <person name="Shiu S.-H."/>
            <person name="Stueber K."/>
            <person name="Theodoulou F.L."/>
            <person name="Tu H."/>
            <person name="Van de Peer Y."/>
            <person name="Verrier P.J."/>
            <person name="Waters E."/>
            <person name="Wood A."/>
            <person name="Yang L."/>
            <person name="Cove D."/>
            <person name="Cuming A."/>
            <person name="Hasebe M."/>
            <person name="Lucas S."/>
            <person name="Mishler D.B."/>
            <person name="Reski R."/>
            <person name="Grigoriev I."/>
            <person name="Quatrano R.S."/>
            <person name="Boore J.L."/>
        </authorList>
    </citation>
    <scope>NUCLEOTIDE SEQUENCE [LARGE SCALE GENOMIC DNA]</scope>
    <source>
        <strain evidence="2 3">cv. Gransden 2004</strain>
    </source>
</reference>
<keyword evidence="3" id="KW-1185">Reference proteome</keyword>
<organism evidence="1">
    <name type="scientific">Physcomitrium patens</name>
    <name type="common">Spreading-leaved earth moss</name>
    <name type="synonym">Physcomitrella patens</name>
    <dbReference type="NCBI Taxonomy" id="3218"/>
    <lineage>
        <taxon>Eukaryota</taxon>
        <taxon>Viridiplantae</taxon>
        <taxon>Streptophyta</taxon>
        <taxon>Embryophyta</taxon>
        <taxon>Bryophyta</taxon>
        <taxon>Bryophytina</taxon>
        <taxon>Bryopsida</taxon>
        <taxon>Funariidae</taxon>
        <taxon>Funariales</taxon>
        <taxon>Funariaceae</taxon>
        <taxon>Physcomitrium</taxon>
    </lineage>
</organism>
<sequence>MLVQSVKPRTGTPMEALNFNSHTDSLAVKNLPASLIDLDTVPGAQLIIHSRDGECGERSGQVSQEMNNDLRGERVRSGILILSEIDHRRYKIQEVTKSGCSPILGRSHYLLRKVR</sequence>
<dbReference type="PaxDb" id="3218-PP1S115_202V6.1"/>